<reference evidence="2" key="1">
    <citation type="submission" date="2016-11" db="EMBL/GenBank/DDBJ databases">
        <authorList>
            <person name="Varghese N."/>
            <person name="Submissions S."/>
        </authorList>
    </citation>
    <scope>NUCLEOTIDE SEQUENCE [LARGE SCALE GENOMIC DNA]</scope>
    <source>
        <strain evidence="2">DSM 18829</strain>
    </source>
</reference>
<evidence type="ECO:0000313" key="2">
    <source>
        <dbReference type="Proteomes" id="UP000184488"/>
    </source>
</evidence>
<dbReference type="RefSeq" id="WP_262487725.1">
    <property type="nucleotide sequence ID" value="NZ_FQZI01000005.1"/>
</dbReference>
<dbReference type="Proteomes" id="UP000184488">
    <property type="component" value="Unassembled WGS sequence"/>
</dbReference>
<sequence>MAKNKTTATEINVIDFINSYVNNEQEFLKNKPNDKLWIMN</sequence>
<evidence type="ECO:0000313" key="1">
    <source>
        <dbReference type="EMBL" id="SHJ09906.1"/>
    </source>
</evidence>
<organism evidence="1 2">
    <name type="scientific">Flavobacterium terrae</name>
    <dbReference type="NCBI Taxonomy" id="415425"/>
    <lineage>
        <taxon>Bacteria</taxon>
        <taxon>Pseudomonadati</taxon>
        <taxon>Bacteroidota</taxon>
        <taxon>Flavobacteriia</taxon>
        <taxon>Flavobacteriales</taxon>
        <taxon>Flavobacteriaceae</taxon>
        <taxon>Flavobacterium</taxon>
    </lineage>
</organism>
<dbReference type="STRING" id="415425.SAMN05444363_2640"/>
<dbReference type="AlphaFoldDB" id="A0A1M6GJ05"/>
<gene>
    <name evidence="1" type="ORF">SAMN05444363_2640</name>
</gene>
<dbReference type="EMBL" id="FQZI01000005">
    <property type="protein sequence ID" value="SHJ09906.1"/>
    <property type="molecule type" value="Genomic_DNA"/>
</dbReference>
<accession>A0A1M6GJ05</accession>
<name>A0A1M6GJ05_9FLAO</name>
<protein>
    <submittedName>
        <fullName evidence="1">Uncharacterized protein</fullName>
    </submittedName>
</protein>
<proteinExistence type="predicted"/>
<keyword evidence="2" id="KW-1185">Reference proteome</keyword>